<dbReference type="InParanoid" id="E9GSW0"/>
<gene>
    <name evidence="2" type="ORF">DAPPUDRAFT_305775</name>
</gene>
<keyword evidence="3" id="KW-1185">Reference proteome</keyword>
<evidence type="ECO:0000313" key="2">
    <source>
        <dbReference type="EMBL" id="EFX77514.1"/>
    </source>
</evidence>
<dbReference type="EMBL" id="GL732562">
    <property type="protein sequence ID" value="EFX77514.1"/>
    <property type="molecule type" value="Genomic_DNA"/>
</dbReference>
<keyword evidence="1" id="KW-0732">Signal</keyword>
<evidence type="ECO:0000256" key="1">
    <source>
        <dbReference type="SAM" id="SignalP"/>
    </source>
</evidence>
<reference evidence="2 3" key="1">
    <citation type="journal article" date="2011" name="Science">
        <title>The ecoresponsive genome of Daphnia pulex.</title>
        <authorList>
            <person name="Colbourne J.K."/>
            <person name="Pfrender M.E."/>
            <person name="Gilbert D."/>
            <person name="Thomas W.K."/>
            <person name="Tucker A."/>
            <person name="Oakley T.H."/>
            <person name="Tokishita S."/>
            <person name="Aerts A."/>
            <person name="Arnold G.J."/>
            <person name="Basu M.K."/>
            <person name="Bauer D.J."/>
            <person name="Caceres C.E."/>
            <person name="Carmel L."/>
            <person name="Casola C."/>
            <person name="Choi J.H."/>
            <person name="Detter J.C."/>
            <person name="Dong Q."/>
            <person name="Dusheyko S."/>
            <person name="Eads B.D."/>
            <person name="Frohlich T."/>
            <person name="Geiler-Samerotte K.A."/>
            <person name="Gerlach D."/>
            <person name="Hatcher P."/>
            <person name="Jogdeo S."/>
            <person name="Krijgsveld J."/>
            <person name="Kriventseva E.V."/>
            <person name="Kultz D."/>
            <person name="Laforsch C."/>
            <person name="Lindquist E."/>
            <person name="Lopez J."/>
            <person name="Manak J.R."/>
            <person name="Muller J."/>
            <person name="Pangilinan J."/>
            <person name="Patwardhan R.P."/>
            <person name="Pitluck S."/>
            <person name="Pritham E.J."/>
            <person name="Rechtsteiner A."/>
            <person name="Rho M."/>
            <person name="Rogozin I.B."/>
            <person name="Sakarya O."/>
            <person name="Salamov A."/>
            <person name="Schaack S."/>
            <person name="Shapiro H."/>
            <person name="Shiga Y."/>
            <person name="Skalitzky C."/>
            <person name="Smith Z."/>
            <person name="Souvorov A."/>
            <person name="Sung W."/>
            <person name="Tang Z."/>
            <person name="Tsuchiya D."/>
            <person name="Tu H."/>
            <person name="Vos H."/>
            <person name="Wang M."/>
            <person name="Wolf Y.I."/>
            <person name="Yamagata H."/>
            <person name="Yamada T."/>
            <person name="Ye Y."/>
            <person name="Shaw J.R."/>
            <person name="Andrews J."/>
            <person name="Crease T.J."/>
            <person name="Tang H."/>
            <person name="Lucas S.M."/>
            <person name="Robertson H.M."/>
            <person name="Bork P."/>
            <person name="Koonin E.V."/>
            <person name="Zdobnov E.M."/>
            <person name="Grigoriev I.V."/>
            <person name="Lynch M."/>
            <person name="Boore J.L."/>
        </authorList>
    </citation>
    <scope>NUCLEOTIDE SEQUENCE [LARGE SCALE GENOMIC DNA]</scope>
</reference>
<dbReference type="Proteomes" id="UP000000305">
    <property type="component" value="Unassembled WGS sequence"/>
</dbReference>
<sequence>MRFLAVFTLLIVAFASAAPASAGSLTHLLGMESAYKPLQVAYRYDFTNPRSPLRFFHSAESAESRELYFDGQKLITKEEKMKYVLALLHGLRPNPIF</sequence>
<protein>
    <recommendedName>
        <fullName evidence="4">Vitellogenin domain-containing protein</fullName>
    </recommendedName>
</protein>
<feature type="signal peptide" evidence="1">
    <location>
        <begin position="1"/>
        <end position="17"/>
    </location>
</feature>
<feature type="chain" id="PRO_5003240572" description="Vitellogenin domain-containing protein" evidence="1">
    <location>
        <begin position="18"/>
        <end position="97"/>
    </location>
</feature>
<evidence type="ECO:0000313" key="3">
    <source>
        <dbReference type="Proteomes" id="UP000000305"/>
    </source>
</evidence>
<dbReference type="HOGENOM" id="CLU_2348788_0_0_1"/>
<evidence type="ECO:0008006" key="4">
    <source>
        <dbReference type="Google" id="ProtNLM"/>
    </source>
</evidence>
<accession>E9GSW0</accession>
<organism evidence="2 3">
    <name type="scientific">Daphnia pulex</name>
    <name type="common">Water flea</name>
    <dbReference type="NCBI Taxonomy" id="6669"/>
    <lineage>
        <taxon>Eukaryota</taxon>
        <taxon>Metazoa</taxon>
        <taxon>Ecdysozoa</taxon>
        <taxon>Arthropoda</taxon>
        <taxon>Crustacea</taxon>
        <taxon>Branchiopoda</taxon>
        <taxon>Diplostraca</taxon>
        <taxon>Cladocera</taxon>
        <taxon>Anomopoda</taxon>
        <taxon>Daphniidae</taxon>
        <taxon>Daphnia</taxon>
    </lineage>
</organism>
<dbReference type="AlphaFoldDB" id="E9GSW0"/>
<name>E9GSW0_DAPPU</name>
<proteinExistence type="predicted"/>
<dbReference type="KEGG" id="dpx:DAPPUDRAFT_305775"/>